<keyword evidence="2" id="KW-0808">Transferase</keyword>
<dbReference type="SUPFAM" id="SSF47616">
    <property type="entry name" value="GST C-terminal domain-like"/>
    <property type="match status" value="1"/>
</dbReference>
<dbReference type="Gene3D" id="1.20.1050.10">
    <property type="match status" value="1"/>
</dbReference>
<feature type="coiled-coil region" evidence="5">
    <location>
        <begin position="133"/>
        <end position="160"/>
    </location>
</feature>
<dbReference type="EMBL" id="GECZ01019504">
    <property type="protein sequence ID" value="JAS50265.1"/>
    <property type="molecule type" value="Transcribed_RNA"/>
</dbReference>
<evidence type="ECO:0000256" key="1">
    <source>
        <dbReference type="ARBA" id="ARBA00012452"/>
    </source>
</evidence>
<dbReference type="InterPro" id="IPR036249">
    <property type="entry name" value="Thioredoxin-like_sf"/>
</dbReference>
<evidence type="ECO:0000256" key="4">
    <source>
        <dbReference type="ARBA" id="ARBA00047960"/>
    </source>
</evidence>
<keyword evidence="5" id="KW-0175">Coiled coil</keyword>
<name>A0A1B6FJA0_9HEMI</name>
<dbReference type="PROSITE" id="PS50404">
    <property type="entry name" value="GST_NTER"/>
    <property type="match status" value="1"/>
</dbReference>
<dbReference type="SFLD" id="SFLDG01205">
    <property type="entry name" value="AMPS.1"/>
    <property type="match status" value="1"/>
</dbReference>
<evidence type="ECO:0000259" key="7">
    <source>
        <dbReference type="PROSITE" id="PS50405"/>
    </source>
</evidence>
<sequence length="252" mass="29101">CVACLLPPYTQHYIKYINVVLIYLSACSYITGANSVTTALGMAAQSDIKLIYFPIKGLGEPIRFMLAYLGKDYEDYRCRWVEWVNEIKPNTPWGKIPVLEIDGQRVTQNIPIVRYLGKEAGLGGKDNWEDLRIDEIINVIDDLRAELAKYNYERDENRRAAVKVPLFNEIVPFYMKKLDAHIKENNGYLANGKLSWADLYFAAVSDYLSYMYESDITEGYPNVSALKERVYALPQIKEWVEKRIPDIIYSVR</sequence>
<comment type="similarity">
    <text evidence="3">Belongs to the GST superfamily. Sigma family.</text>
</comment>
<feature type="domain" description="GST C-terminal" evidence="7">
    <location>
        <begin position="126"/>
        <end position="248"/>
    </location>
</feature>
<dbReference type="SFLD" id="SFLDG00363">
    <property type="entry name" value="AMPS_(cytGST):_Alpha-__Mu-__Pi"/>
    <property type="match status" value="1"/>
</dbReference>
<gene>
    <name evidence="8" type="ORF">g.13640</name>
</gene>
<dbReference type="PANTHER" id="PTHR11571">
    <property type="entry name" value="GLUTATHIONE S-TRANSFERASE"/>
    <property type="match status" value="1"/>
</dbReference>
<dbReference type="InterPro" id="IPR010987">
    <property type="entry name" value="Glutathione-S-Trfase_C-like"/>
</dbReference>
<protein>
    <recommendedName>
        <fullName evidence="1">glutathione transferase</fullName>
        <ecNumber evidence="1">2.5.1.18</ecNumber>
    </recommendedName>
</protein>
<evidence type="ECO:0000256" key="2">
    <source>
        <dbReference type="ARBA" id="ARBA00022679"/>
    </source>
</evidence>
<dbReference type="AlphaFoldDB" id="A0A1B6FJA0"/>
<dbReference type="InterPro" id="IPR040079">
    <property type="entry name" value="Glutathione_S-Trfase"/>
</dbReference>
<feature type="non-terminal residue" evidence="8">
    <location>
        <position position="1"/>
    </location>
</feature>
<feature type="domain" description="GST N-terminal" evidence="6">
    <location>
        <begin position="46"/>
        <end position="124"/>
    </location>
</feature>
<dbReference type="PANTHER" id="PTHR11571:SF224">
    <property type="entry name" value="HEMATOPOIETIC PROSTAGLANDIN D SYNTHASE"/>
    <property type="match status" value="1"/>
</dbReference>
<dbReference type="InterPro" id="IPR036282">
    <property type="entry name" value="Glutathione-S-Trfase_C_sf"/>
</dbReference>
<dbReference type="SUPFAM" id="SSF52833">
    <property type="entry name" value="Thioredoxin-like"/>
    <property type="match status" value="1"/>
</dbReference>
<dbReference type="Pfam" id="PF14497">
    <property type="entry name" value="GST_C_3"/>
    <property type="match status" value="1"/>
</dbReference>
<reference evidence="8" key="1">
    <citation type="submission" date="2015-11" db="EMBL/GenBank/DDBJ databases">
        <title>De novo transcriptome assembly of four potential Pierce s Disease insect vectors from Arizona vineyards.</title>
        <authorList>
            <person name="Tassone E.E."/>
        </authorList>
    </citation>
    <scope>NUCLEOTIDE SEQUENCE</scope>
</reference>
<proteinExistence type="inferred from homology"/>
<dbReference type="InterPro" id="IPR050213">
    <property type="entry name" value="GST_superfamily"/>
</dbReference>
<dbReference type="InterPro" id="IPR004046">
    <property type="entry name" value="GST_C"/>
</dbReference>
<evidence type="ECO:0000259" key="6">
    <source>
        <dbReference type="PROSITE" id="PS50404"/>
    </source>
</evidence>
<dbReference type="Gene3D" id="3.40.30.10">
    <property type="entry name" value="Glutaredoxin"/>
    <property type="match status" value="1"/>
</dbReference>
<dbReference type="FunFam" id="1.20.1050.10:FF:000030">
    <property type="entry name" value="Glutathione S-transferase S1"/>
    <property type="match status" value="1"/>
</dbReference>
<comment type="catalytic activity">
    <reaction evidence="4">
        <text>RX + glutathione = an S-substituted glutathione + a halide anion + H(+)</text>
        <dbReference type="Rhea" id="RHEA:16437"/>
        <dbReference type="ChEBI" id="CHEBI:15378"/>
        <dbReference type="ChEBI" id="CHEBI:16042"/>
        <dbReference type="ChEBI" id="CHEBI:17792"/>
        <dbReference type="ChEBI" id="CHEBI:57925"/>
        <dbReference type="ChEBI" id="CHEBI:90779"/>
        <dbReference type="EC" id="2.5.1.18"/>
    </reaction>
</comment>
<dbReference type="InterPro" id="IPR004045">
    <property type="entry name" value="Glutathione_S-Trfase_N"/>
</dbReference>
<organism evidence="8">
    <name type="scientific">Cuerna arida</name>
    <dbReference type="NCBI Taxonomy" id="1464854"/>
    <lineage>
        <taxon>Eukaryota</taxon>
        <taxon>Metazoa</taxon>
        <taxon>Ecdysozoa</taxon>
        <taxon>Arthropoda</taxon>
        <taxon>Hexapoda</taxon>
        <taxon>Insecta</taxon>
        <taxon>Pterygota</taxon>
        <taxon>Neoptera</taxon>
        <taxon>Paraneoptera</taxon>
        <taxon>Hemiptera</taxon>
        <taxon>Auchenorrhyncha</taxon>
        <taxon>Membracoidea</taxon>
        <taxon>Cicadellidae</taxon>
        <taxon>Cicadellinae</taxon>
        <taxon>Proconiini</taxon>
        <taxon>Cuerna</taxon>
    </lineage>
</organism>
<dbReference type="CDD" id="cd03039">
    <property type="entry name" value="GST_N_Sigma_like"/>
    <property type="match status" value="1"/>
</dbReference>
<dbReference type="PROSITE" id="PS50405">
    <property type="entry name" value="GST_CTER"/>
    <property type="match status" value="1"/>
</dbReference>
<dbReference type="GO" id="GO:0004364">
    <property type="term" value="F:glutathione transferase activity"/>
    <property type="evidence" value="ECO:0007669"/>
    <property type="project" value="UniProtKB-EC"/>
</dbReference>
<evidence type="ECO:0000313" key="8">
    <source>
        <dbReference type="EMBL" id="JAS50265.1"/>
    </source>
</evidence>
<evidence type="ECO:0000256" key="3">
    <source>
        <dbReference type="ARBA" id="ARBA00038317"/>
    </source>
</evidence>
<dbReference type="GO" id="GO:0006749">
    <property type="term" value="P:glutathione metabolic process"/>
    <property type="evidence" value="ECO:0007669"/>
    <property type="project" value="TreeGrafter"/>
</dbReference>
<dbReference type="EC" id="2.5.1.18" evidence="1"/>
<dbReference type="CDD" id="cd03192">
    <property type="entry name" value="GST_C_Sigma_like"/>
    <property type="match status" value="1"/>
</dbReference>
<accession>A0A1B6FJA0</accession>
<dbReference type="SFLD" id="SFLDS00019">
    <property type="entry name" value="Glutathione_Transferase_(cytos"/>
    <property type="match status" value="1"/>
</dbReference>
<evidence type="ECO:0000256" key="5">
    <source>
        <dbReference type="SAM" id="Coils"/>
    </source>
</evidence>